<dbReference type="GO" id="GO:0048731">
    <property type="term" value="P:system development"/>
    <property type="evidence" value="ECO:0007669"/>
    <property type="project" value="InterPro"/>
</dbReference>
<evidence type="ECO:0000313" key="3">
    <source>
        <dbReference type="EMBL" id="KAG6632283.1"/>
    </source>
</evidence>
<feature type="compositionally biased region" description="Basic and acidic residues" evidence="1">
    <location>
        <begin position="60"/>
        <end position="71"/>
    </location>
</feature>
<evidence type="ECO:0000256" key="1">
    <source>
        <dbReference type="SAM" id="MobiDB-lite"/>
    </source>
</evidence>
<dbReference type="InterPro" id="IPR033249">
    <property type="entry name" value="CLE_plant"/>
</dbReference>
<dbReference type="EMBL" id="CM031821">
    <property type="protein sequence ID" value="KAG6632283.1"/>
    <property type="molecule type" value="Genomic_DNA"/>
</dbReference>
<dbReference type="Proteomes" id="UP000811609">
    <property type="component" value="Chromosome 13"/>
</dbReference>
<comment type="caution">
    <text evidence="3">The sequence shown here is derived from an EMBL/GenBank/DDBJ whole genome shotgun (WGS) entry which is preliminary data.</text>
</comment>
<dbReference type="AlphaFoldDB" id="A0A8T1NTR0"/>
<accession>A0A8T1NTR0</accession>
<gene>
    <name evidence="3" type="ORF">CIPAW_13G148400</name>
</gene>
<evidence type="ECO:0000256" key="2">
    <source>
        <dbReference type="SAM" id="SignalP"/>
    </source>
</evidence>
<feature type="signal peptide" evidence="2">
    <location>
        <begin position="1"/>
        <end position="42"/>
    </location>
</feature>
<dbReference type="PANTHER" id="PTHR34545">
    <property type="entry name" value="CLAVATA3/ESR (CLE)-RELATED PROTEIN 22"/>
    <property type="match status" value="1"/>
</dbReference>
<protein>
    <submittedName>
        <fullName evidence="3">Uncharacterized protein</fullName>
    </submittedName>
</protein>
<feature type="chain" id="PRO_5035847283" evidence="2">
    <location>
        <begin position="43"/>
        <end position="97"/>
    </location>
</feature>
<feature type="region of interest" description="Disordered" evidence="1">
    <location>
        <begin position="60"/>
        <end position="97"/>
    </location>
</feature>
<keyword evidence="4" id="KW-1185">Reference proteome</keyword>
<reference evidence="3" key="1">
    <citation type="submission" date="2020-12" db="EMBL/GenBank/DDBJ databases">
        <title>WGS assembly of Carya illinoinensis cv. Pawnee.</title>
        <authorList>
            <person name="Platts A."/>
            <person name="Shu S."/>
            <person name="Wright S."/>
            <person name="Barry K."/>
            <person name="Edger P."/>
            <person name="Pires J.C."/>
            <person name="Schmutz J."/>
        </authorList>
    </citation>
    <scope>NUCLEOTIDE SEQUENCE</scope>
    <source>
        <tissue evidence="3">Leaf</tissue>
    </source>
</reference>
<dbReference type="PANTHER" id="PTHR34545:SF8">
    <property type="entry name" value="CLAVATA3_ESR (CLE)-RELATED PROTEIN 21"/>
    <property type="match status" value="1"/>
</dbReference>
<keyword evidence="2" id="KW-0732">Signal</keyword>
<name>A0A8T1NTR0_CARIL</name>
<proteinExistence type="predicted"/>
<organism evidence="3 4">
    <name type="scientific">Carya illinoinensis</name>
    <name type="common">Pecan</name>
    <dbReference type="NCBI Taxonomy" id="32201"/>
    <lineage>
        <taxon>Eukaryota</taxon>
        <taxon>Viridiplantae</taxon>
        <taxon>Streptophyta</taxon>
        <taxon>Embryophyta</taxon>
        <taxon>Tracheophyta</taxon>
        <taxon>Spermatophyta</taxon>
        <taxon>Magnoliopsida</taxon>
        <taxon>eudicotyledons</taxon>
        <taxon>Gunneridae</taxon>
        <taxon>Pentapetalae</taxon>
        <taxon>rosids</taxon>
        <taxon>fabids</taxon>
        <taxon>Fagales</taxon>
        <taxon>Juglandaceae</taxon>
        <taxon>Carya</taxon>
    </lineage>
</organism>
<sequence>MHHLWVILSVKQIIMGLRKELTCFSILLLVLLLLQISSSVDASATFGTFKTGSASKLRNEKSKGAFGRDKDDDGDQAHVYGDEKRKVYTGPNPLHNR</sequence>
<evidence type="ECO:0000313" key="4">
    <source>
        <dbReference type="Proteomes" id="UP000811609"/>
    </source>
</evidence>